<evidence type="ECO:0000313" key="3">
    <source>
        <dbReference type="EMBL" id="KAL3810255.1"/>
    </source>
</evidence>
<organism evidence="3 4">
    <name type="scientific">Cyclostephanos tholiformis</name>
    <dbReference type="NCBI Taxonomy" id="382380"/>
    <lineage>
        <taxon>Eukaryota</taxon>
        <taxon>Sar</taxon>
        <taxon>Stramenopiles</taxon>
        <taxon>Ochrophyta</taxon>
        <taxon>Bacillariophyta</taxon>
        <taxon>Coscinodiscophyceae</taxon>
        <taxon>Thalassiosirophycidae</taxon>
        <taxon>Stephanodiscales</taxon>
        <taxon>Stephanodiscaceae</taxon>
        <taxon>Cyclostephanos</taxon>
    </lineage>
</organism>
<feature type="region of interest" description="Disordered" evidence="1">
    <location>
        <begin position="124"/>
        <end position="146"/>
    </location>
</feature>
<evidence type="ECO:0000256" key="1">
    <source>
        <dbReference type="SAM" id="MobiDB-lite"/>
    </source>
</evidence>
<dbReference type="AlphaFoldDB" id="A0ABD3RRK2"/>
<sequence>EYGVDLRAAKAAKLFHFCARNSDPDLKLSFPAAMRAKGYSDLESKDRTLQMQVRRIAENLSPLSSSDPPVATAAAATALLALAAPQNARKHPLATISPNIPLAAIVGNGDRINLAGVKFPSPMRKTRKTAHMAQIERQNDRKMRSVRDQAHARATALVAAERQKSEDDKTRLTTSMVIAQVEGEFKERGFTVRLTKPTINRHVAAGKVGELPPPRGYEGLIPSHVFELLVLAVESFIQINQVNCVVLERNNIIRAVNDCCGVSSEGSEELKKSLFLRVMRNTNVSFGVTVAPAIKERRIRWTTFGNLQKWFGWVEKQSKKKCVENVGTVEKEKAAENEKGWVEKQSKKKCVENAGKVEKEKAAENAGAIKGRLVFVALCLLVLIAPLPVVERPQFRSRQVVVVVAPPNQLIAKEVLVKKGAVTHRAPAKYHPIFVSPDQSIAIKDLEEKSLGHTIAKRAPAQSHLIFVAPDNSILPEVVVEAPANPHPIFDAPYHSIPVEVLDEAPDGNVDDNAPAQSRPTPDQSVLTVVLDVNALGGGLMVNAKLAGSFAMDDNARVSKNDPHWGADRTVQVAHVDKVTTKRSLQIVTHPHPEDTTCTLIAAYITSLPFGATCNRTEHLKSTLEDWEAVSALDVGGECYDPHCRKQQNTRSRPNIVMSPPTSTPALKCVVFIAIGLELTCEKIAVNLTTIKGVYNVSVDVEGSTGLGNTSIINMATAPHADTTPFDDTVIVNIADREGGAGATNGLGSIHEYSGYYDYDMGEGKNDSNSVQLIGANPHVEPAAKEVAGDVMMAGKGANSRCARLLDVDPSDETNVPLEVDETEEDVDSKDDKIWLIEVDTKNEGLFEGNFLMVRKGVDHSCVWLLGNDHKDDKNLSIILEVTKESVFEEGFMAGKRNHCHPCISLFGVDPKDEKKWSLKVDGMKKDLVKGVYMSGKGAECRCLPLLIVHPNDDENVEETKNDLIQSAFDVEETKNDLIQSAFMVKKGAGCVLVWPLCVDPKDDENRPLKVEGKEKGLSEAGFLLIIDLKDDEYRPHEVDGMKEALSEDSLMAKKGTNCSVVRLLNIDPKNDKNWPIVAEGAKNVLANGDFGGGAKVDYGQLLPHNNKEDEFLQFMNGHMVLKVMGFVILIAIGFVIYASDGKYLHKEVAHQTLKVGLGLLLFQVNSFVCTRTTDGKILNKSVALLCTNKNDEHHHVSSAVSHPGICVPKVS</sequence>
<feature type="non-terminal residue" evidence="3">
    <location>
        <position position="1"/>
    </location>
</feature>
<keyword evidence="2" id="KW-1133">Transmembrane helix</keyword>
<proteinExistence type="predicted"/>
<dbReference type="EMBL" id="JALLPB020000343">
    <property type="protein sequence ID" value="KAL3810255.1"/>
    <property type="molecule type" value="Genomic_DNA"/>
</dbReference>
<dbReference type="Proteomes" id="UP001530377">
    <property type="component" value="Unassembled WGS sequence"/>
</dbReference>
<protein>
    <submittedName>
        <fullName evidence="3">Uncharacterized protein</fullName>
    </submittedName>
</protein>
<gene>
    <name evidence="3" type="ORF">ACHAXA_008745</name>
</gene>
<feature type="compositionally biased region" description="Basic and acidic residues" evidence="1">
    <location>
        <begin position="137"/>
        <end position="146"/>
    </location>
</feature>
<name>A0ABD3RRK2_9STRA</name>
<accession>A0ABD3RRK2</accession>
<evidence type="ECO:0000256" key="2">
    <source>
        <dbReference type="SAM" id="Phobius"/>
    </source>
</evidence>
<feature type="transmembrane region" description="Helical" evidence="2">
    <location>
        <begin position="1120"/>
        <end position="1140"/>
    </location>
</feature>
<keyword evidence="2" id="KW-0472">Membrane</keyword>
<feature type="region of interest" description="Disordered" evidence="1">
    <location>
        <begin position="504"/>
        <end position="523"/>
    </location>
</feature>
<keyword evidence="2" id="KW-0812">Transmembrane</keyword>
<comment type="caution">
    <text evidence="3">The sequence shown here is derived from an EMBL/GenBank/DDBJ whole genome shotgun (WGS) entry which is preliminary data.</text>
</comment>
<evidence type="ECO:0000313" key="4">
    <source>
        <dbReference type="Proteomes" id="UP001530377"/>
    </source>
</evidence>
<feature type="non-terminal residue" evidence="3">
    <location>
        <position position="1212"/>
    </location>
</feature>
<reference evidence="3 4" key="1">
    <citation type="submission" date="2024-10" db="EMBL/GenBank/DDBJ databases">
        <title>Updated reference genomes for cyclostephanoid diatoms.</title>
        <authorList>
            <person name="Roberts W.R."/>
            <person name="Alverson A.J."/>
        </authorList>
    </citation>
    <scope>NUCLEOTIDE SEQUENCE [LARGE SCALE GENOMIC DNA]</scope>
    <source>
        <strain evidence="3 4">AJA228-03</strain>
    </source>
</reference>
<keyword evidence="4" id="KW-1185">Reference proteome</keyword>